<accession>A0A543I292</accession>
<dbReference type="Pfam" id="PF00582">
    <property type="entry name" value="Usp"/>
    <property type="match status" value="1"/>
</dbReference>
<dbReference type="CDD" id="cd00293">
    <property type="entry name" value="USP-like"/>
    <property type="match status" value="1"/>
</dbReference>
<dbReference type="Proteomes" id="UP000316747">
    <property type="component" value="Unassembled WGS sequence"/>
</dbReference>
<comment type="similarity">
    <text evidence="1">Belongs to the universal stress protein A family.</text>
</comment>
<dbReference type="Gene3D" id="3.40.50.12370">
    <property type="match status" value="1"/>
</dbReference>
<evidence type="ECO:0000313" key="4">
    <source>
        <dbReference type="EMBL" id="TQM64705.1"/>
    </source>
</evidence>
<gene>
    <name evidence="4" type="ORF">FBY41_1084</name>
</gene>
<comment type="caution">
    <text evidence="4">The sequence shown here is derived from an EMBL/GenBank/DDBJ whole genome shotgun (WGS) entry which is preliminary data.</text>
</comment>
<feature type="compositionally biased region" description="Low complexity" evidence="2">
    <location>
        <begin position="9"/>
        <end position="24"/>
    </location>
</feature>
<evidence type="ECO:0000256" key="1">
    <source>
        <dbReference type="ARBA" id="ARBA00008791"/>
    </source>
</evidence>
<feature type="domain" description="UspA" evidence="3">
    <location>
        <begin position="40"/>
        <end position="176"/>
    </location>
</feature>
<dbReference type="RefSeq" id="WP_141842307.1">
    <property type="nucleotide sequence ID" value="NZ_VFPM01000001.1"/>
</dbReference>
<dbReference type="InterPro" id="IPR006016">
    <property type="entry name" value="UspA"/>
</dbReference>
<evidence type="ECO:0000256" key="2">
    <source>
        <dbReference type="SAM" id="MobiDB-lite"/>
    </source>
</evidence>
<name>A0A543I292_9MICO</name>
<dbReference type="SUPFAM" id="SSF52402">
    <property type="entry name" value="Adenine nucleotide alpha hydrolases-like"/>
    <property type="match status" value="2"/>
</dbReference>
<dbReference type="EMBL" id="VFPM01000001">
    <property type="protein sequence ID" value="TQM64705.1"/>
    <property type="molecule type" value="Genomic_DNA"/>
</dbReference>
<organism evidence="4 5">
    <name type="scientific">Humibacillus xanthopallidus</name>
    <dbReference type="NCBI Taxonomy" id="412689"/>
    <lineage>
        <taxon>Bacteria</taxon>
        <taxon>Bacillati</taxon>
        <taxon>Actinomycetota</taxon>
        <taxon>Actinomycetes</taxon>
        <taxon>Micrococcales</taxon>
        <taxon>Intrasporangiaceae</taxon>
        <taxon>Humibacillus</taxon>
    </lineage>
</organism>
<dbReference type="PANTHER" id="PTHR46268:SF6">
    <property type="entry name" value="UNIVERSAL STRESS PROTEIN UP12"/>
    <property type="match status" value="1"/>
</dbReference>
<evidence type="ECO:0000313" key="5">
    <source>
        <dbReference type="Proteomes" id="UP000316747"/>
    </source>
</evidence>
<dbReference type="PANTHER" id="PTHR46268">
    <property type="entry name" value="STRESS RESPONSE PROTEIN NHAX"/>
    <property type="match status" value="1"/>
</dbReference>
<reference evidence="4 5" key="1">
    <citation type="submission" date="2019-06" db="EMBL/GenBank/DDBJ databases">
        <title>Genome sequencing of plant associated microbes to promote plant fitness in Sorghum bicolor and Oryza sativa.</title>
        <authorList>
            <person name="Coleman-Derr D."/>
        </authorList>
    </citation>
    <scope>NUCLEOTIDE SEQUENCE [LARGE SCALE GENOMIC DNA]</scope>
    <source>
        <strain evidence="4 5">KV-663</strain>
    </source>
</reference>
<protein>
    <submittedName>
        <fullName evidence="4">Universal stress protein family protein</fullName>
    </submittedName>
</protein>
<evidence type="ECO:0000259" key="3">
    <source>
        <dbReference type="Pfam" id="PF00582"/>
    </source>
</evidence>
<sequence length="304" mass="32380">MKRVDRSRPPSASPRSRLSSEASAQASDGPKSPRRQGISITVGVNGSGSGWQALDWAAAEASAHGRQLHIVHVAGRQVALDPSSAALGLYSVVPIPMERGHQVLEDAVQRARRIAPDVDLTTSLRVGDVVGRLTEADEDASLLVVGRPERRTGVASLRRSITRRIIRRSHLPVTVVALAQDPEHGPSAGRVVIAMNDDRTAATVLQLGISAAASRGLGVTIVHPVDRRPTLDALVSRAEMLSPRTEMRLLAVSGSLTDTIVSESRGAALAVLASAHDRRVRMPWATASERVPSLVRVPTMVISR</sequence>
<feature type="region of interest" description="Disordered" evidence="2">
    <location>
        <begin position="1"/>
        <end position="37"/>
    </location>
</feature>
<proteinExistence type="inferred from homology"/>
<keyword evidence="5" id="KW-1185">Reference proteome</keyword>
<dbReference type="OrthoDB" id="6174426at2"/>
<dbReference type="AlphaFoldDB" id="A0A543I292"/>